<feature type="domain" description="O-acyltransferase WSD1 C-terminal" evidence="13">
    <location>
        <begin position="303"/>
        <end position="446"/>
    </location>
</feature>
<dbReference type="UniPathway" id="UPA00282"/>
<sequence>MDRLSALDVAFLEAEDADRNVSLAIGVLAILEGSPPANRVLMGSVYNRLLSLPRFTQIVDRQPLDLAAPQWVEAHDFSVAHHVRRTAVPQPGDQAALFGVVADIMERRLDRSRPLWECWIIEGLPSDQWAILMKIHHCIADGIAAAQLLSYLSDEGTVDSFASDIDAAKRSAPQKNRRFELTLSPVRLIRSAIDTTASVGSEVVRVAEGALQIATGLLDSHSLPLRGRVSDLRRYASTQVSLTDVGRICHAYDVTINDVALAAITDSFRAAMIRRGERPGPRSLRTLVPVSVRSNDAAGQVDNRVSLMLPCLPVDIRDPVEQLLTVHRRMENAKRTGQRQAGSVFVWAVNSLPFGLTTLLVRAAVRMPQQSVVTLATNVPGPRKHLKLMGHRVVRVVPIPPIALGLRTGVAILSYADDLVFGITADFDTIPDVGVLAEDIQRAVARLAESAELPTRRTPDGILTLVTTPK</sequence>
<dbReference type="InterPro" id="IPR014292">
    <property type="entry name" value="Acyl_transf_WS/DGAT"/>
</dbReference>
<evidence type="ECO:0000256" key="10">
    <source>
        <dbReference type="ARBA" id="ARBA00048109"/>
    </source>
</evidence>
<dbReference type="InterPro" id="IPR023213">
    <property type="entry name" value="CAT-like_dom_sf"/>
</dbReference>
<dbReference type="PANTHER" id="PTHR31650">
    <property type="entry name" value="O-ACYLTRANSFERASE (WSD1-LIKE) FAMILY PROTEIN"/>
    <property type="match status" value="1"/>
</dbReference>
<evidence type="ECO:0000256" key="3">
    <source>
        <dbReference type="ARBA" id="ARBA00009587"/>
    </source>
</evidence>
<dbReference type="GO" id="GO:0004144">
    <property type="term" value="F:diacylglycerol O-acyltransferase activity"/>
    <property type="evidence" value="ECO:0007669"/>
    <property type="project" value="UniProtKB-EC"/>
</dbReference>
<reference evidence="15" key="2">
    <citation type="submission" date="2018-03" db="EMBL/GenBank/DDBJ databases">
        <authorList>
            <person name="Derbyshire K."/>
            <person name="Gray T.A."/>
            <person name="Champion M."/>
        </authorList>
    </citation>
    <scope>NUCLEOTIDE SEQUENCE [LARGE SCALE GENOMIC DNA]</scope>
    <source>
        <strain evidence="15">MKD8</strain>
    </source>
</reference>
<proteinExistence type="inferred from homology"/>
<keyword evidence="8 11" id="KW-0443">Lipid metabolism</keyword>
<dbReference type="Gene3D" id="3.30.559.10">
    <property type="entry name" value="Chloramphenicol acetyltransferase-like domain"/>
    <property type="match status" value="1"/>
</dbReference>
<keyword evidence="6 11" id="KW-0808">Transferase</keyword>
<dbReference type="GO" id="GO:0071731">
    <property type="term" value="P:response to nitric oxide"/>
    <property type="evidence" value="ECO:0007669"/>
    <property type="project" value="TreeGrafter"/>
</dbReference>
<dbReference type="RefSeq" id="WP_036453289.1">
    <property type="nucleotide sequence ID" value="NZ_CP027541.1"/>
</dbReference>
<evidence type="ECO:0000256" key="6">
    <source>
        <dbReference type="ARBA" id="ARBA00022679"/>
    </source>
</evidence>
<accession>A0A2U9PSX0</accession>
<dbReference type="GO" id="GO:0019432">
    <property type="term" value="P:triglyceride biosynthetic process"/>
    <property type="evidence" value="ECO:0007669"/>
    <property type="project" value="UniProtKB-UniPathway"/>
</dbReference>
<dbReference type="Pfam" id="PF06974">
    <property type="entry name" value="WS_DGAT_C"/>
    <property type="match status" value="1"/>
</dbReference>
<name>A0A2U9PSX0_MYCSE</name>
<dbReference type="GO" id="GO:0006071">
    <property type="term" value="P:glycerol metabolic process"/>
    <property type="evidence" value="ECO:0007669"/>
    <property type="project" value="UniProtKB-KW"/>
</dbReference>
<keyword evidence="5 11" id="KW-0444">Lipid biosynthesis</keyword>
<gene>
    <name evidence="14" type="ORF">D806_039340</name>
</gene>
<comment type="pathway">
    <text evidence="1 11">Glycerolipid metabolism; triacylglycerol biosynthesis.</text>
</comment>
<evidence type="ECO:0000256" key="2">
    <source>
        <dbReference type="ARBA" id="ARBA00005189"/>
    </source>
</evidence>
<evidence type="ECO:0000256" key="7">
    <source>
        <dbReference type="ARBA" id="ARBA00022798"/>
    </source>
</evidence>
<dbReference type="InterPro" id="IPR045034">
    <property type="entry name" value="O-acyltransferase_WSD1-like"/>
</dbReference>
<reference evidence="14 15" key="1">
    <citation type="journal article" date="2013" name="Genome Announc.">
        <title>Draft genome sequence of MKD8, a conjugal recipient Mycobacterium smegmatis strain.</title>
        <authorList>
            <person name="Gray T.A."/>
            <person name="Palumbo M.J."/>
            <person name="Derbyshire K.M."/>
        </authorList>
    </citation>
    <scope>NUCLEOTIDE SEQUENCE [LARGE SCALE GENOMIC DNA]</scope>
    <source>
        <strain evidence="14 15">MKD8</strain>
    </source>
</reference>
<dbReference type="Proteomes" id="UP000011200">
    <property type="component" value="Chromosome"/>
</dbReference>
<keyword evidence="9 11" id="KW-0012">Acyltransferase</keyword>
<evidence type="ECO:0000256" key="8">
    <source>
        <dbReference type="ARBA" id="ARBA00023098"/>
    </source>
</evidence>
<evidence type="ECO:0000256" key="4">
    <source>
        <dbReference type="ARBA" id="ARBA00013244"/>
    </source>
</evidence>
<evidence type="ECO:0000259" key="12">
    <source>
        <dbReference type="Pfam" id="PF03007"/>
    </source>
</evidence>
<dbReference type="PANTHER" id="PTHR31650:SF1">
    <property type="entry name" value="WAX ESTER SYNTHASE_DIACYLGLYCEROL ACYLTRANSFERASE 4-RELATED"/>
    <property type="match status" value="1"/>
</dbReference>
<comment type="catalytic activity">
    <reaction evidence="10 11">
        <text>an acyl-CoA + a 1,2-diacyl-sn-glycerol = a triacyl-sn-glycerol + CoA</text>
        <dbReference type="Rhea" id="RHEA:10868"/>
        <dbReference type="ChEBI" id="CHEBI:17815"/>
        <dbReference type="ChEBI" id="CHEBI:57287"/>
        <dbReference type="ChEBI" id="CHEBI:58342"/>
        <dbReference type="ChEBI" id="CHEBI:64615"/>
        <dbReference type="EC" id="2.3.1.20"/>
    </reaction>
</comment>
<keyword evidence="7 11" id="KW-0319">Glycerol metabolism</keyword>
<comment type="similarity">
    <text evidence="3 11">Belongs to the long-chain O-acyltransferase family.</text>
</comment>
<evidence type="ECO:0000256" key="9">
    <source>
        <dbReference type="ARBA" id="ARBA00023315"/>
    </source>
</evidence>
<dbReference type="SUPFAM" id="SSF52777">
    <property type="entry name" value="CoA-dependent acyltransferases"/>
    <property type="match status" value="1"/>
</dbReference>
<evidence type="ECO:0000313" key="14">
    <source>
        <dbReference type="EMBL" id="AWT54900.1"/>
    </source>
</evidence>
<dbReference type="InterPro" id="IPR004255">
    <property type="entry name" value="O-acyltransferase_WSD1_N"/>
</dbReference>
<dbReference type="AlphaFoldDB" id="A0A2U9PSX0"/>
<dbReference type="GO" id="GO:0001666">
    <property type="term" value="P:response to hypoxia"/>
    <property type="evidence" value="ECO:0007669"/>
    <property type="project" value="TreeGrafter"/>
</dbReference>
<evidence type="ECO:0000256" key="11">
    <source>
        <dbReference type="RuleBase" id="RU361241"/>
    </source>
</evidence>
<protein>
    <recommendedName>
        <fullName evidence="4 11">Diacylglycerol O-acyltransferase</fullName>
        <ecNumber evidence="4 11">2.3.1.20</ecNumber>
    </recommendedName>
</protein>
<comment type="pathway">
    <text evidence="2">Lipid metabolism.</text>
</comment>
<organism evidence="14 15">
    <name type="scientific">Mycolicibacterium smegmatis (strain MKD8)</name>
    <name type="common">Mycobacterium smegmatis</name>
    <dbReference type="NCBI Taxonomy" id="1214915"/>
    <lineage>
        <taxon>Bacteria</taxon>
        <taxon>Bacillati</taxon>
        <taxon>Actinomycetota</taxon>
        <taxon>Actinomycetes</taxon>
        <taxon>Mycobacteriales</taxon>
        <taxon>Mycobacteriaceae</taxon>
        <taxon>Mycolicibacterium</taxon>
    </lineage>
</organism>
<dbReference type="EC" id="2.3.1.20" evidence="4 11"/>
<dbReference type="NCBIfam" id="TIGR02946">
    <property type="entry name" value="acyl_WS_DGAT"/>
    <property type="match status" value="1"/>
</dbReference>
<dbReference type="GO" id="GO:0005886">
    <property type="term" value="C:plasma membrane"/>
    <property type="evidence" value="ECO:0007669"/>
    <property type="project" value="TreeGrafter"/>
</dbReference>
<dbReference type="EMBL" id="CP027541">
    <property type="protein sequence ID" value="AWT54900.1"/>
    <property type="molecule type" value="Genomic_DNA"/>
</dbReference>
<evidence type="ECO:0000256" key="5">
    <source>
        <dbReference type="ARBA" id="ARBA00022516"/>
    </source>
</evidence>
<dbReference type="GO" id="GO:0051701">
    <property type="term" value="P:biological process involved in interaction with host"/>
    <property type="evidence" value="ECO:0007669"/>
    <property type="project" value="TreeGrafter"/>
</dbReference>
<evidence type="ECO:0000256" key="1">
    <source>
        <dbReference type="ARBA" id="ARBA00004771"/>
    </source>
</evidence>
<feature type="domain" description="O-acyltransferase WSD1-like N-terminal" evidence="12">
    <location>
        <begin position="4"/>
        <end position="260"/>
    </location>
</feature>
<evidence type="ECO:0000259" key="13">
    <source>
        <dbReference type="Pfam" id="PF06974"/>
    </source>
</evidence>
<dbReference type="Pfam" id="PF03007">
    <property type="entry name" value="WS_DGAT_cat"/>
    <property type="match status" value="1"/>
</dbReference>
<evidence type="ECO:0000313" key="15">
    <source>
        <dbReference type="Proteomes" id="UP000011200"/>
    </source>
</evidence>
<dbReference type="InterPro" id="IPR009721">
    <property type="entry name" value="O-acyltransferase_WSD1_C"/>
</dbReference>